<evidence type="ECO:0000313" key="3">
    <source>
        <dbReference type="Proteomes" id="UP000215914"/>
    </source>
</evidence>
<dbReference type="AlphaFoldDB" id="A0A9K3NF52"/>
<accession>A0A9K3NF52</accession>
<name>A0A9K3NF52_HELAN</name>
<dbReference type="Proteomes" id="UP000215914">
    <property type="component" value="Unassembled WGS sequence"/>
</dbReference>
<feature type="region of interest" description="Disordered" evidence="1">
    <location>
        <begin position="1"/>
        <end position="43"/>
    </location>
</feature>
<sequence>MTLGRSSCRTRSDNDFGPTSRSFGKKTSGGTISSGPLSSNPSENVSKLIRWLFLSKVTLLEKDKVVANVVLIPFATKRLQNWSNGLTWP</sequence>
<evidence type="ECO:0000256" key="1">
    <source>
        <dbReference type="SAM" id="MobiDB-lite"/>
    </source>
</evidence>
<comment type="caution">
    <text evidence="2">The sequence shown here is derived from an EMBL/GenBank/DDBJ whole genome shotgun (WGS) entry which is preliminary data.</text>
</comment>
<organism evidence="2 3">
    <name type="scientific">Helianthus annuus</name>
    <name type="common">Common sunflower</name>
    <dbReference type="NCBI Taxonomy" id="4232"/>
    <lineage>
        <taxon>Eukaryota</taxon>
        <taxon>Viridiplantae</taxon>
        <taxon>Streptophyta</taxon>
        <taxon>Embryophyta</taxon>
        <taxon>Tracheophyta</taxon>
        <taxon>Spermatophyta</taxon>
        <taxon>Magnoliopsida</taxon>
        <taxon>eudicotyledons</taxon>
        <taxon>Gunneridae</taxon>
        <taxon>Pentapetalae</taxon>
        <taxon>asterids</taxon>
        <taxon>campanulids</taxon>
        <taxon>Asterales</taxon>
        <taxon>Asteraceae</taxon>
        <taxon>Asteroideae</taxon>
        <taxon>Heliantheae alliance</taxon>
        <taxon>Heliantheae</taxon>
        <taxon>Helianthus</taxon>
    </lineage>
</organism>
<keyword evidence="3" id="KW-1185">Reference proteome</keyword>
<feature type="compositionally biased region" description="Low complexity" evidence="1">
    <location>
        <begin position="25"/>
        <end position="35"/>
    </location>
</feature>
<dbReference type="Gramene" id="mRNA:HanXRQr2_Chr07g0288291">
    <property type="protein sequence ID" value="CDS:HanXRQr2_Chr07g0288291.1"/>
    <property type="gene ID" value="HanXRQr2_Chr07g0288291"/>
</dbReference>
<dbReference type="EMBL" id="MNCJ02000322">
    <property type="protein sequence ID" value="KAF5798064.1"/>
    <property type="molecule type" value="Genomic_DNA"/>
</dbReference>
<protein>
    <submittedName>
        <fullName evidence="2">Uncharacterized protein</fullName>
    </submittedName>
</protein>
<proteinExistence type="predicted"/>
<reference evidence="2" key="1">
    <citation type="journal article" date="2017" name="Nature">
        <title>The sunflower genome provides insights into oil metabolism, flowering and Asterid evolution.</title>
        <authorList>
            <person name="Badouin H."/>
            <person name="Gouzy J."/>
            <person name="Grassa C.J."/>
            <person name="Murat F."/>
            <person name="Staton S.E."/>
            <person name="Cottret L."/>
            <person name="Lelandais-Briere C."/>
            <person name="Owens G.L."/>
            <person name="Carrere S."/>
            <person name="Mayjonade B."/>
            <person name="Legrand L."/>
            <person name="Gill N."/>
            <person name="Kane N.C."/>
            <person name="Bowers J.E."/>
            <person name="Hubner S."/>
            <person name="Bellec A."/>
            <person name="Berard A."/>
            <person name="Berges H."/>
            <person name="Blanchet N."/>
            <person name="Boniface M.C."/>
            <person name="Brunel D."/>
            <person name="Catrice O."/>
            <person name="Chaidir N."/>
            <person name="Claudel C."/>
            <person name="Donnadieu C."/>
            <person name="Faraut T."/>
            <person name="Fievet G."/>
            <person name="Helmstetter N."/>
            <person name="King M."/>
            <person name="Knapp S.J."/>
            <person name="Lai Z."/>
            <person name="Le Paslier M.C."/>
            <person name="Lippi Y."/>
            <person name="Lorenzon L."/>
            <person name="Mandel J.R."/>
            <person name="Marage G."/>
            <person name="Marchand G."/>
            <person name="Marquand E."/>
            <person name="Bret-Mestries E."/>
            <person name="Morien E."/>
            <person name="Nambeesan S."/>
            <person name="Nguyen T."/>
            <person name="Pegot-Espagnet P."/>
            <person name="Pouilly N."/>
            <person name="Raftis F."/>
            <person name="Sallet E."/>
            <person name="Schiex T."/>
            <person name="Thomas J."/>
            <person name="Vandecasteele C."/>
            <person name="Vares D."/>
            <person name="Vear F."/>
            <person name="Vautrin S."/>
            <person name="Crespi M."/>
            <person name="Mangin B."/>
            <person name="Burke J.M."/>
            <person name="Salse J."/>
            <person name="Munos S."/>
            <person name="Vincourt P."/>
            <person name="Rieseberg L.H."/>
            <person name="Langlade N.B."/>
        </authorList>
    </citation>
    <scope>NUCLEOTIDE SEQUENCE</scope>
    <source>
        <tissue evidence="2">Leaves</tissue>
    </source>
</reference>
<reference evidence="2" key="2">
    <citation type="submission" date="2020-06" db="EMBL/GenBank/DDBJ databases">
        <title>Helianthus annuus Genome sequencing and assembly Release 2.</title>
        <authorList>
            <person name="Gouzy J."/>
            <person name="Langlade N."/>
            <person name="Munos S."/>
        </authorList>
    </citation>
    <scope>NUCLEOTIDE SEQUENCE</scope>
    <source>
        <tissue evidence="2">Leaves</tissue>
    </source>
</reference>
<evidence type="ECO:0000313" key="2">
    <source>
        <dbReference type="EMBL" id="KAF5798064.1"/>
    </source>
</evidence>
<gene>
    <name evidence="2" type="ORF">HanXRQr2_Chr07g0288291</name>
</gene>